<dbReference type="Gene3D" id="3.20.20.70">
    <property type="entry name" value="Aldolase class I"/>
    <property type="match status" value="1"/>
</dbReference>
<dbReference type="InterPro" id="IPR007229">
    <property type="entry name" value="Nic_PRibTrfase-Fam"/>
</dbReference>
<dbReference type="GO" id="GO:0005829">
    <property type="term" value="C:cytosol"/>
    <property type="evidence" value="ECO:0007669"/>
    <property type="project" value="TreeGrafter"/>
</dbReference>
<dbReference type="PANTHER" id="PTHR11098">
    <property type="entry name" value="NICOTINATE PHOSPHORIBOSYLTRANSFERASE"/>
    <property type="match status" value="1"/>
</dbReference>
<evidence type="ECO:0000259" key="10">
    <source>
        <dbReference type="Pfam" id="PF17767"/>
    </source>
</evidence>
<comment type="caution">
    <text evidence="12">The sequence shown here is derived from an EMBL/GenBank/DDBJ whole genome shotgun (WGS) entry which is preliminary data.</text>
</comment>
<accession>A0A968GIH7</accession>
<dbReference type="GO" id="GO:0004516">
    <property type="term" value="F:nicotinate phosphoribosyltransferase activity"/>
    <property type="evidence" value="ECO:0007669"/>
    <property type="project" value="UniProtKB-UniRule"/>
</dbReference>
<gene>
    <name evidence="12" type="ORF">HCT48_05550</name>
</gene>
<keyword evidence="6 9" id="KW-0662">Pyridine nucleotide biosynthesis</keyword>
<dbReference type="Pfam" id="PF17767">
    <property type="entry name" value="NAPRTase_N"/>
    <property type="match status" value="1"/>
</dbReference>
<evidence type="ECO:0000313" key="12">
    <source>
        <dbReference type="EMBL" id="NIZ69677.1"/>
    </source>
</evidence>
<evidence type="ECO:0000256" key="8">
    <source>
        <dbReference type="ARBA" id="ARBA00048668"/>
    </source>
</evidence>
<dbReference type="EMBL" id="JAATLM010000001">
    <property type="protein sequence ID" value="NIZ69677.1"/>
    <property type="molecule type" value="Genomic_DNA"/>
</dbReference>
<reference evidence="12" key="1">
    <citation type="submission" date="2020-03" db="EMBL/GenBank/DDBJ databases">
        <title>Spirochaetal bacteria isolated from arthropods constitute a novel genus Entomospira genus novum within the order Spirochaetales.</title>
        <authorList>
            <person name="Grana-Miraglia L."/>
            <person name="Sikutova S."/>
            <person name="Fingerle V."/>
            <person name="Sing A."/>
            <person name="Castillo-Ramirez S."/>
            <person name="Margos G."/>
            <person name="Rudolf I."/>
        </authorList>
    </citation>
    <scope>NUCLEOTIDE SEQUENCE</scope>
    <source>
        <strain evidence="12">BR149</strain>
    </source>
</reference>
<organism evidence="12 13">
    <name type="scientific">Entomospira culicis</name>
    <dbReference type="NCBI Taxonomy" id="2719989"/>
    <lineage>
        <taxon>Bacteria</taxon>
        <taxon>Pseudomonadati</taxon>
        <taxon>Spirochaetota</taxon>
        <taxon>Spirochaetia</taxon>
        <taxon>Spirochaetales</taxon>
        <taxon>Spirochaetaceae</taxon>
        <taxon>Entomospira</taxon>
    </lineage>
</organism>
<keyword evidence="4" id="KW-0597">Phosphoprotein</keyword>
<dbReference type="InterPro" id="IPR036068">
    <property type="entry name" value="Nicotinate_pribotase-like_C"/>
</dbReference>
<evidence type="ECO:0000256" key="1">
    <source>
        <dbReference type="ARBA" id="ARBA00004952"/>
    </source>
</evidence>
<keyword evidence="5 9" id="KW-0436">Ligase</keyword>
<dbReference type="GO" id="GO:0016757">
    <property type="term" value="F:glycosyltransferase activity"/>
    <property type="evidence" value="ECO:0007669"/>
    <property type="project" value="UniProtKB-KW"/>
</dbReference>
<comment type="catalytic activity">
    <reaction evidence="8 9">
        <text>5-phospho-alpha-D-ribose 1-diphosphate + nicotinate + ATP + H2O = nicotinate beta-D-ribonucleotide + ADP + phosphate + diphosphate</text>
        <dbReference type="Rhea" id="RHEA:36163"/>
        <dbReference type="ChEBI" id="CHEBI:15377"/>
        <dbReference type="ChEBI" id="CHEBI:30616"/>
        <dbReference type="ChEBI" id="CHEBI:32544"/>
        <dbReference type="ChEBI" id="CHEBI:33019"/>
        <dbReference type="ChEBI" id="CHEBI:43474"/>
        <dbReference type="ChEBI" id="CHEBI:57502"/>
        <dbReference type="ChEBI" id="CHEBI:58017"/>
        <dbReference type="ChEBI" id="CHEBI:456216"/>
        <dbReference type="EC" id="6.3.4.21"/>
    </reaction>
</comment>
<feature type="domain" description="Nicotinate phosphoribosyltransferase N-terminal" evidence="10">
    <location>
        <begin position="12"/>
        <end position="133"/>
    </location>
</feature>
<dbReference type="SUPFAM" id="SSF54675">
    <property type="entry name" value="Nicotinate/Quinolinate PRTase N-terminal domain-like"/>
    <property type="match status" value="1"/>
</dbReference>
<feature type="domain" description="Nicotinate phosphoribosyltransferase C-terminal" evidence="11">
    <location>
        <begin position="369"/>
        <end position="484"/>
    </location>
</feature>
<dbReference type="Gene3D" id="3.20.140.10">
    <property type="entry name" value="nicotinate phosphoribosyltransferase"/>
    <property type="match status" value="1"/>
</dbReference>
<evidence type="ECO:0000256" key="3">
    <source>
        <dbReference type="ARBA" id="ARBA00013236"/>
    </source>
</evidence>
<dbReference type="InterPro" id="IPR041619">
    <property type="entry name" value="NAPRTase_C"/>
</dbReference>
<evidence type="ECO:0000256" key="7">
    <source>
        <dbReference type="ARBA" id="ARBA00022679"/>
    </source>
</evidence>
<dbReference type="InterPro" id="IPR013785">
    <property type="entry name" value="Aldolase_TIM"/>
</dbReference>
<keyword evidence="13" id="KW-1185">Reference proteome</keyword>
<name>A0A968GIH7_9SPIO</name>
<dbReference type="EC" id="6.3.4.21" evidence="3 9"/>
<dbReference type="NCBIfam" id="NF006695">
    <property type="entry name" value="PRK09243.1-2"/>
    <property type="match status" value="1"/>
</dbReference>
<dbReference type="InterPro" id="IPR006405">
    <property type="entry name" value="Nic_PRibTrfase_pncB"/>
</dbReference>
<dbReference type="NCBIfam" id="TIGR01513">
    <property type="entry name" value="NAPRTase_put"/>
    <property type="match status" value="1"/>
</dbReference>
<proteinExistence type="inferred from homology"/>
<evidence type="ECO:0000256" key="5">
    <source>
        <dbReference type="ARBA" id="ARBA00022598"/>
    </source>
</evidence>
<evidence type="ECO:0000256" key="9">
    <source>
        <dbReference type="RuleBase" id="RU365100"/>
    </source>
</evidence>
<dbReference type="Pfam" id="PF17956">
    <property type="entry name" value="NAPRTase_C"/>
    <property type="match status" value="1"/>
</dbReference>
<comment type="function">
    <text evidence="9">Catalyzes the first step in the biosynthesis of NAD from nicotinic acid, the ATP-dependent synthesis of beta-nicotinate D-ribonucleotide from nicotinate and 5-phospho-D-ribose 1-phosphate.</text>
</comment>
<dbReference type="PANTHER" id="PTHR11098:SF1">
    <property type="entry name" value="NICOTINATE PHOSPHORIBOSYLTRANSFERASE"/>
    <property type="match status" value="1"/>
</dbReference>
<dbReference type="RefSeq" id="WP_167695762.1">
    <property type="nucleotide sequence ID" value="NZ_CP118181.1"/>
</dbReference>
<dbReference type="AlphaFoldDB" id="A0A968GIH7"/>
<dbReference type="Proteomes" id="UP000778951">
    <property type="component" value="Unassembled WGS sequence"/>
</dbReference>
<sequence length="499" mass="56044">MNILTDFARFINSDRYQYTESEVYLANQMHQQASIFNYFFRKTEDSNFAVVVGTESALSLVNMINHTKKDVKAGYFQKLGLSADLQEYLMEAQFNGDIYAMREGELSFAGEPVLTLLGDLVLAKIIETPLLNSFNYQMTIASKASRITRSAGEIPVLAFGPRRAHGFDASVLGTKAALIGGCAMHSAMATEYFYGAPSIGSMSHSYIQSFGVGKEAEYLAFKTFANQMQRVGAPSIYFLIDTYDTLKSGLMNAIKIFQEIAIEHNEKLTYGIRLDSGDLAYFSKMCRKELDLAGLHRAKILLTNSLNEHLISELKQQGAPFDLIGVGDSIATSKDNPCFGGVYKLVEMEGKPVIKLSNDSIKISTPYHKDVYRIYQQGEAKADLITMANGDSDRDLLLAGKEITIISEEDRLKATTFLAGSYEVERLTQPMMINGELTELGRQQSNLTASRAYYQQRLTTFSSERKRLVNPHHYKVNLSTPLYEEKYRLIRELNEEIHR</sequence>
<evidence type="ECO:0000259" key="11">
    <source>
        <dbReference type="Pfam" id="PF17956"/>
    </source>
</evidence>
<evidence type="ECO:0000256" key="4">
    <source>
        <dbReference type="ARBA" id="ARBA00022553"/>
    </source>
</evidence>
<keyword evidence="7 9" id="KW-0808">Transferase</keyword>
<evidence type="ECO:0000256" key="6">
    <source>
        <dbReference type="ARBA" id="ARBA00022642"/>
    </source>
</evidence>
<dbReference type="NCBIfam" id="NF009131">
    <property type="entry name" value="PRK12484.1"/>
    <property type="match status" value="1"/>
</dbReference>
<evidence type="ECO:0000313" key="13">
    <source>
        <dbReference type="Proteomes" id="UP000778951"/>
    </source>
</evidence>
<dbReference type="PIRSF" id="PIRSF000484">
    <property type="entry name" value="NAPRT"/>
    <property type="match status" value="1"/>
</dbReference>
<comment type="pathway">
    <text evidence="1 9">Cofactor biosynthesis; NAD(+) biosynthesis; nicotinate D-ribonucleotide from nicotinate: step 1/1.</text>
</comment>
<comment type="PTM">
    <text evidence="9">Transiently phosphorylated on a His residue during the reaction cycle. Phosphorylation strongly increases the affinity for substrates and increases the rate of nicotinate D-ribonucleotide production. Dephosphorylation regenerates the low-affinity form of the enzyme, leading to product release.</text>
</comment>
<comment type="similarity">
    <text evidence="2 9">Belongs to the NAPRTase family.</text>
</comment>
<keyword evidence="12" id="KW-0328">Glycosyltransferase</keyword>
<protein>
    <recommendedName>
        <fullName evidence="3 9">Nicotinate phosphoribosyltransferase</fullName>
        <ecNumber evidence="3 9">6.3.4.21</ecNumber>
    </recommendedName>
</protein>
<dbReference type="GO" id="GO:0034355">
    <property type="term" value="P:NAD+ biosynthetic process via the salvage pathway"/>
    <property type="evidence" value="ECO:0007669"/>
    <property type="project" value="TreeGrafter"/>
</dbReference>
<evidence type="ECO:0000256" key="2">
    <source>
        <dbReference type="ARBA" id="ARBA00010897"/>
    </source>
</evidence>
<dbReference type="InterPro" id="IPR040727">
    <property type="entry name" value="NAPRTase_N"/>
</dbReference>
<dbReference type="SUPFAM" id="SSF51690">
    <property type="entry name" value="Nicotinate/Quinolinate PRTase C-terminal domain-like"/>
    <property type="match status" value="1"/>
</dbReference>